<sequence length="805" mass="87494">MANQPPNPANANLNINLPPPSLSSNSSAPFTPRSASVADDSDAEFDPTPLQSPRGGPEYDDLPPSYDEAQHQAVSDARNGVTPLDPNQIEAHRLTLNEGPDQPEIWEYRIRGEELDAENEQAPEYGNITNHHETAIPIQHVETSTNIPVGQTGARDLPPDVMPDRTAELLSQALNFARHEPDADAQYAPRLTRRIAIPQQASPGAETNTVQFLRAYAKALHAHSIRPAEFSEFIDGLNSLCVASGITVDDLLSSASTAGATSDIVQNYIRSVNEVFFAPRGLRVSLRSLSALINALAIPTERGQRAGAVAGAADDASTAERRAQSLHPWIEAIETNVPESSTHSLVLREMAERRSAHTKTASSSSQKPELEDPPHSSLEEVTDPNTQPGHEHHSRHASGRGGHHGPHGTHGHGPFGGPGNWPFGGPGLGPFGGPGNGPFGGPGLGPFGHSRRGRGGRGRDSHSAAERGAHRSPRYDRGQAWEHPRRSGPPRPGDDWAQIAKNFGQMGEEFGKRMGDWGEQFGKQASAWGQNVGERANALGAEINARNTAAGSSSGPPPQHDDGLPPSYEAGPSAQESGVLRGDSKASLDPPSYEHVEKSTKSIEEAAKNDDDDDSSSISSSSSDSDSDSDPDSDSDDEDTQATFLKRIQSINNAAEASAKKGKKSPSEIAEERALAIEEAQNQKLEADVKIDDKRSRRAMSRTLKQKRRDLKREHKHKKRELKAAHGKGKGKAKKNPAWKMAKKEYKTKRKELRKDRAKARQEWREARSERLRERREARRGVAEQEEEMSKMVWLIVENLDDPVA</sequence>
<dbReference type="PANTHER" id="PTHR38887">
    <property type="entry name" value="CHROMOSOME 21, WHOLE GENOME SHOTGUN SEQUENCE"/>
    <property type="match status" value="1"/>
</dbReference>
<feature type="region of interest" description="Disordered" evidence="1">
    <location>
        <begin position="1"/>
        <end position="85"/>
    </location>
</feature>
<feature type="compositionally biased region" description="Basic residues" evidence="1">
    <location>
        <begin position="392"/>
        <end position="410"/>
    </location>
</feature>
<protein>
    <submittedName>
        <fullName evidence="2">Uncharacterized protein</fullName>
    </submittedName>
</protein>
<organism evidence="2 3">
    <name type="scientific">Phaeosphaeria nodorum (strain SN15 / ATCC MYA-4574 / FGSC 10173)</name>
    <name type="common">Glume blotch fungus</name>
    <name type="synonym">Parastagonospora nodorum</name>
    <dbReference type="NCBI Taxonomy" id="321614"/>
    <lineage>
        <taxon>Eukaryota</taxon>
        <taxon>Fungi</taxon>
        <taxon>Dikarya</taxon>
        <taxon>Ascomycota</taxon>
        <taxon>Pezizomycotina</taxon>
        <taxon>Dothideomycetes</taxon>
        <taxon>Pleosporomycetidae</taxon>
        <taxon>Pleosporales</taxon>
        <taxon>Pleosporineae</taxon>
        <taxon>Phaeosphaeriaceae</taxon>
        <taxon>Parastagonospora</taxon>
    </lineage>
</organism>
<dbReference type="Proteomes" id="UP000663193">
    <property type="component" value="Chromosome 14"/>
</dbReference>
<feature type="compositionally biased region" description="Polar residues" evidence="1">
    <location>
        <begin position="545"/>
        <end position="554"/>
    </location>
</feature>
<name>A0A7U2I5P7_PHANO</name>
<feature type="region of interest" description="Disordered" evidence="1">
    <location>
        <begin position="351"/>
        <end position="787"/>
    </location>
</feature>
<feature type="compositionally biased region" description="Polar residues" evidence="1">
    <location>
        <begin position="358"/>
        <end position="367"/>
    </location>
</feature>
<gene>
    <name evidence="2" type="ORF">JI435_113780</name>
</gene>
<dbReference type="InterPro" id="IPR053221">
    <property type="entry name" value="Burnettramic_acid_biosynth"/>
</dbReference>
<evidence type="ECO:0000256" key="1">
    <source>
        <dbReference type="SAM" id="MobiDB-lite"/>
    </source>
</evidence>
<feature type="compositionally biased region" description="Basic and acidic residues" evidence="1">
    <location>
        <begin position="457"/>
        <end position="485"/>
    </location>
</feature>
<dbReference type="EMBL" id="CP069036">
    <property type="protein sequence ID" value="QRD02629.1"/>
    <property type="molecule type" value="Genomic_DNA"/>
</dbReference>
<feature type="compositionally biased region" description="Basic residues" evidence="1">
    <location>
        <begin position="696"/>
        <end position="737"/>
    </location>
</feature>
<feature type="compositionally biased region" description="Basic and acidic residues" evidence="1">
    <location>
        <begin position="753"/>
        <end position="783"/>
    </location>
</feature>
<dbReference type="AlphaFoldDB" id="A0A7U2I5P7"/>
<feature type="compositionally biased region" description="Low complexity" evidence="1">
    <location>
        <begin position="9"/>
        <end position="29"/>
    </location>
</feature>
<accession>A0A7U2I5P7</accession>
<dbReference type="VEuPathDB" id="FungiDB:JI435_113780"/>
<feature type="compositionally biased region" description="Basic and acidic residues" evidence="1">
    <location>
        <begin position="685"/>
        <end position="695"/>
    </location>
</feature>
<feature type="compositionally biased region" description="Basic and acidic residues" evidence="1">
    <location>
        <begin position="582"/>
        <end position="609"/>
    </location>
</feature>
<feature type="compositionally biased region" description="Basic and acidic residues" evidence="1">
    <location>
        <begin position="368"/>
        <end position="378"/>
    </location>
</feature>
<reference evidence="3" key="1">
    <citation type="journal article" date="2021" name="BMC Genomics">
        <title>Chromosome-level genome assembly and manually-curated proteome of model necrotroph Parastagonospora nodorum Sn15 reveals a genome-wide trove of candidate effector homologs, and redundancy of virulence-related functions within an accessory chromosome.</title>
        <authorList>
            <person name="Bertazzoni S."/>
            <person name="Jones D.A.B."/>
            <person name="Phan H.T."/>
            <person name="Tan K.-C."/>
            <person name="Hane J.K."/>
        </authorList>
    </citation>
    <scope>NUCLEOTIDE SEQUENCE [LARGE SCALE GENOMIC DNA]</scope>
    <source>
        <strain evidence="3">SN15 / ATCC MYA-4574 / FGSC 10173)</strain>
    </source>
</reference>
<evidence type="ECO:0000313" key="3">
    <source>
        <dbReference type="Proteomes" id="UP000663193"/>
    </source>
</evidence>
<dbReference type="PANTHER" id="PTHR38887:SF1">
    <property type="entry name" value="RAS MODIFICATION PROTEIN ERF4"/>
    <property type="match status" value="1"/>
</dbReference>
<evidence type="ECO:0000313" key="2">
    <source>
        <dbReference type="EMBL" id="QRD02629.1"/>
    </source>
</evidence>
<dbReference type="OrthoDB" id="3068835at2759"/>
<feature type="compositionally biased region" description="Acidic residues" evidence="1">
    <location>
        <begin position="625"/>
        <end position="640"/>
    </location>
</feature>
<keyword evidence="3" id="KW-1185">Reference proteome</keyword>
<proteinExistence type="predicted"/>
<feature type="compositionally biased region" description="Gly residues" evidence="1">
    <location>
        <begin position="411"/>
        <end position="446"/>
    </location>
</feature>